<dbReference type="NCBIfam" id="TIGR01819">
    <property type="entry name" value="F420_cofD"/>
    <property type="match status" value="1"/>
</dbReference>
<dbReference type="InterPro" id="IPR010115">
    <property type="entry name" value="FbiA/CofD"/>
</dbReference>
<proteinExistence type="inferred from homology"/>
<dbReference type="EC" id="2.7.8.28" evidence="3"/>
<protein>
    <submittedName>
        <fullName evidence="3">2-phospho-L-lactate transferase</fullName>
        <ecNumber evidence="3">2.7.8.28</ecNumber>
    </submittedName>
</protein>
<dbReference type="Gene3D" id="3.40.50.10680">
    <property type="entry name" value="CofD-like domains"/>
    <property type="match status" value="1"/>
</dbReference>
<dbReference type="InterPro" id="IPR038136">
    <property type="entry name" value="CofD-like_dom_sf"/>
</dbReference>
<dbReference type="RefSeq" id="WP_225673350.1">
    <property type="nucleotide sequence ID" value="NZ_JAEDAH010000038.1"/>
</dbReference>
<dbReference type="SUPFAM" id="SSF142338">
    <property type="entry name" value="CofD-like"/>
    <property type="match status" value="1"/>
</dbReference>
<comment type="caution">
    <text evidence="3">The sequence shown here is derived from an EMBL/GenBank/DDBJ whole genome shotgun (WGS) entry which is preliminary data.</text>
</comment>
<dbReference type="HAMAP" id="MF_01257">
    <property type="entry name" value="CofD"/>
    <property type="match status" value="1"/>
</dbReference>
<dbReference type="PANTHER" id="PTHR43007:SF1">
    <property type="entry name" value="2-PHOSPHO-L-LACTATE TRANSFERASE"/>
    <property type="match status" value="1"/>
</dbReference>
<evidence type="ECO:0000256" key="2">
    <source>
        <dbReference type="ARBA" id="ARBA00022842"/>
    </source>
</evidence>
<accession>A0ABS7ZNV2</accession>
<dbReference type="Pfam" id="PF01933">
    <property type="entry name" value="CofD"/>
    <property type="match status" value="1"/>
</dbReference>
<evidence type="ECO:0000313" key="4">
    <source>
        <dbReference type="Proteomes" id="UP000714380"/>
    </source>
</evidence>
<sequence>MSINVLLLAGGVGGAKAAQGLALTASEQDCHYNVRVIGNIADDEEFHGLWVSPDIDTLMYTLSGEINTQQGWGMKNDGNTVLSQLQALGEDTWMFLGDRDFATHIYRTQRRRQGIRPSQICRELCTAFGCPLPIILPSDDCIQTRLSTDQGELSFQQYFVRERCTPVVNAIEFHGAQQATPTPEALQAINDADIIIFAPSNPLVSIGAILATPGLRDAIAKSRAVRLAISPFIGGRTVKGPADRMLLAQGLDTSPLSIASLYDGLIDALVIDESDAGWLSAIEQRGLRALAAQTLMITDSDKRRLMDECLAFVEQMEVSP</sequence>
<keyword evidence="2" id="KW-0460">Magnesium</keyword>
<evidence type="ECO:0000313" key="3">
    <source>
        <dbReference type="EMBL" id="MCA6063385.1"/>
    </source>
</evidence>
<dbReference type="EMBL" id="JAEDAH010000038">
    <property type="protein sequence ID" value="MCA6063385.1"/>
    <property type="molecule type" value="Genomic_DNA"/>
</dbReference>
<evidence type="ECO:0000256" key="1">
    <source>
        <dbReference type="ARBA" id="ARBA00022679"/>
    </source>
</evidence>
<keyword evidence="1 3" id="KW-0808">Transferase</keyword>
<dbReference type="CDD" id="cd07186">
    <property type="entry name" value="CofD_like"/>
    <property type="match status" value="1"/>
</dbReference>
<dbReference type="PANTHER" id="PTHR43007">
    <property type="entry name" value="2-PHOSPHO-L-LACTATE TRANSFERASE"/>
    <property type="match status" value="1"/>
</dbReference>
<dbReference type="InterPro" id="IPR002882">
    <property type="entry name" value="CofD"/>
</dbReference>
<organism evidence="3 4">
    <name type="scientific">Thalassolituus marinus</name>
    <dbReference type="NCBI Taxonomy" id="671053"/>
    <lineage>
        <taxon>Bacteria</taxon>
        <taxon>Pseudomonadati</taxon>
        <taxon>Pseudomonadota</taxon>
        <taxon>Gammaproteobacteria</taxon>
        <taxon>Oceanospirillales</taxon>
        <taxon>Oceanospirillaceae</taxon>
        <taxon>Thalassolituus</taxon>
    </lineage>
</organism>
<reference evidence="3 4" key="1">
    <citation type="submission" date="2020-12" db="EMBL/GenBank/DDBJ databases">
        <title>Novel Thalassolituus-related marine hydrocarbonoclastic bacteria mediated algae-derived hydrocarbons mineralization in twilight zone of the northern South China Sea.</title>
        <authorList>
            <person name="Dong C."/>
        </authorList>
    </citation>
    <scope>NUCLEOTIDE SEQUENCE [LARGE SCALE GENOMIC DNA]</scope>
    <source>
        <strain evidence="3 4">IMCC1826</strain>
    </source>
</reference>
<dbReference type="Proteomes" id="UP000714380">
    <property type="component" value="Unassembled WGS sequence"/>
</dbReference>
<dbReference type="Gene3D" id="1.10.8.240">
    <property type="entry name" value="CofD-like domain"/>
    <property type="match status" value="1"/>
</dbReference>
<dbReference type="GO" id="GO:0043743">
    <property type="term" value="F:LPPG:FO 2-phospho-L-lactate transferase activity"/>
    <property type="evidence" value="ECO:0007669"/>
    <property type="project" value="UniProtKB-EC"/>
</dbReference>
<name>A0ABS7ZNV2_9GAMM</name>
<gene>
    <name evidence="3" type="ORF">I9W95_07175</name>
</gene>
<keyword evidence="4" id="KW-1185">Reference proteome</keyword>